<dbReference type="PROSITE" id="PS50096">
    <property type="entry name" value="IQ"/>
    <property type="match status" value="1"/>
</dbReference>
<sequence>MEGAAYFYSSSVWFTAGDPLPRTKHQIPIQSSIEEGAIPIHVHLNIASIHAAASKIQASYRGHVARSQLKTIVAVNSEADKCTALMQRQETVDRVRVDERERVRFNERLMALLLRLDEVHTHFPEIRELRRRVSRRIVGLLEILDAVSGEEIEFSGHFPASWSEFVKEFEEKAEEGFGESCEG</sequence>
<gene>
    <name evidence="3" type="ORF">AMTR_s00090p00127650</name>
</gene>
<dbReference type="Pfam" id="PF02179">
    <property type="entry name" value="BAG"/>
    <property type="match status" value="1"/>
</dbReference>
<dbReference type="STRING" id="13333.W1P231"/>
<dbReference type="SUPFAM" id="SSF63491">
    <property type="entry name" value="BAG domain"/>
    <property type="match status" value="1"/>
</dbReference>
<dbReference type="GO" id="GO:0051087">
    <property type="term" value="F:protein-folding chaperone binding"/>
    <property type="evidence" value="ECO:0007669"/>
    <property type="project" value="InterPro"/>
</dbReference>
<dbReference type="InterPro" id="IPR040400">
    <property type="entry name" value="BAG5/6/7/8"/>
</dbReference>
<dbReference type="HOGENOM" id="CLU_1362096_0_0_1"/>
<protein>
    <recommendedName>
        <fullName evidence="2">BAG domain-containing protein</fullName>
    </recommendedName>
</protein>
<dbReference type="AlphaFoldDB" id="W1P231"/>
<dbReference type="Gramene" id="ERN01664">
    <property type="protein sequence ID" value="ERN01664"/>
    <property type="gene ID" value="AMTR_s00090p00127650"/>
</dbReference>
<dbReference type="CDD" id="cd23767">
    <property type="entry name" value="IQCD"/>
    <property type="match status" value="1"/>
</dbReference>
<dbReference type="Proteomes" id="UP000017836">
    <property type="component" value="Unassembled WGS sequence"/>
</dbReference>
<name>W1P231_AMBTC</name>
<dbReference type="InterPro" id="IPR036533">
    <property type="entry name" value="BAG_dom_sf"/>
</dbReference>
<dbReference type="OrthoDB" id="1907216at2759"/>
<evidence type="ECO:0000259" key="2">
    <source>
        <dbReference type="PROSITE" id="PS51035"/>
    </source>
</evidence>
<dbReference type="KEGG" id="atr:18429749"/>
<organism evidence="3 4">
    <name type="scientific">Amborella trichopoda</name>
    <dbReference type="NCBI Taxonomy" id="13333"/>
    <lineage>
        <taxon>Eukaryota</taxon>
        <taxon>Viridiplantae</taxon>
        <taxon>Streptophyta</taxon>
        <taxon>Embryophyta</taxon>
        <taxon>Tracheophyta</taxon>
        <taxon>Spermatophyta</taxon>
        <taxon>Magnoliopsida</taxon>
        <taxon>Amborellales</taxon>
        <taxon>Amborellaceae</taxon>
        <taxon>Amborella</taxon>
    </lineage>
</organism>
<dbReference type="InterPro" id="IPR003103">
    <property type="entry name" value="BAG_domain"/>
</dbReference>
<dbReference type="PANTHER" id="PTHR33322:SF8">
    <property type="entry name" value="BAG FAMILY MOLECULAR CHAPERONE REGULATOR 5, MITOCHONDRIAL"/>
    <property type="match status" value="1"/>
</dbReference>
<dbReference type="EMBL" id="KI394757">
    <property type="protein sequence ID" value="ERN01664.1"/>
    <property type="molecule type" value="Genomic_DNA"/>
</dbReference>
<dbReference type="Gene3D" id="1.20.58.120">
    <property type="entry name" value="BAG domain"/>
    <property type="match status" value="1"/>
</dbReference>
<reference evidence="4" key="1">
    <citation type="journal article" date="2013" name="Science">
        <title>The Amborella genome and the evolution of flowering plants.</title>
        <authorList>
            <consortium name="Amborella Genome Project"/>
        </authorList>
    </citation>
    <scope>NUCLEOTIDE SEQUENCE [LARGE SCALE GENOMIC DNA]</scope>
</reference>
<proteinExistence type="predicted"/>
<evidence type="ECO:0000313" key="4">
    <source>
        <dbReference type="Proteomes" id="UP000017836"/>
    </source>
</evidence>
<accession>W1P231</accession>
<feature type="domain" description="BAG" evidence="2">
    <location>
        <begin position="68"/>
        <end position="148"/>
    </location>
</feature>
<dbReference type="PROSITE" id="PS51035">
    <property type="entry name" value="BAG"/>
    <property type="match status" value="1"/>
</dbReference>
<dbReference type="eggNOG" id="ENOG502RYR9">
    <property type="taxonomic scope" value="Eukaryota"/>
</dbReference>
<dbReference type="PANTHER" id="PTHR33322">
    <property type="entry name" value="BAG DOMAIN CONTAINING PROTEIN, EXPRESSED"/>
    <property type="match status" value="1"/>
</dbReference>
<evidence type="ECO:0000256" key="1">
    <source>
        <dbReference type="ARBA" id="ARBA00023186"/>
    </source>
</evidence>
<keyword evidence="1" id="KW-0143">Chaperone</keyword>
<evidence type="ECO:0000313" key="3">
    <source>
        <dbReference type="EMBL" id="ERN01664.1"/>
    </source>
</evidence>
<dbReference type="Pfam" id="PF00612">
    <property type="entry name" value="IQ"/>
    <property type="match status" value="1"/>
</dbReference>
<keyword evidence="4" id="KW-1185">Reference proteome</keyword>
<dbReference type="SMART" id="SM00264">
    <property type="entry name" value="BAG"/>
    <property type="match status" value="1"/>
</dbReference>
<dbReference type="InterPro" id="IPR000048">
    <property type="entry name" value="IQ_motif_EF-hand-BS"/>
</dbReference>
<dbReference type="GO" id="GO:0006457">
    <property type="term" value="P:protein folding"/>
    <property type="evidence" value="ECO:0000318"/>
    <property type="project" value="GO_Central"/>
</dbReference>